<name>A0A455SU92_9CHLR</name>
<dbReference type="EMBL" id="AP019376">
    <property type="protein sequence ID" value="BBH91068.1"/>
    <property type="molecule type" value="Genomic_DNA"/>
</dbReference>
<dbReference type="AlphaFoldDB" id="A0A455SU92"/>
<dbReference type="SMART" id="SM00387">
    <property type="entry name" value="HATPase_c"/>
    <property type="match status" value="1"/>
</dbReference>
<dbReference type="Pfam" id="PF00512">
    <property type="entry name" value="HisKA"/>
    <property type="match status" value="1"/>
</dbReference>
<dbReference type="SUPFAM" id="SSF55874">
    <property type="entry name" value="ATPase domain of HSP90 chaperone/DNA topoisomerase II/histidine kinase"/>
    <property type="match status" value="1"/>
</dbReference>
<dbReference type="PRINTS" id="PR00344">
    <property type="entry name" value="BCTRLSENSOR"/>
</dbReference>
<reference evidence="8" key="1">
    <citation type="submission" date="2018-12" db="EMBL/GenBank/DDBJ databases">
        <title>Novel natural products biosynthetic potential of the class Ktedonobacteria.</title>
        <authorList>
            <person name="Zheng Y."/>
            <person name="Saitou A."/>
            <person name="Wang C.M."/>
            <person name="Toyoda A."/>
            <person name="Minakuchi Y."/>
            <person name="Sekiguchi Y."/>
            <person name="Ueda K."/>
            <person name="Takano H."/>
            <person name="Sakai Y."/>
            <person name="Yokota A."/>
            <person name="Yabe S."/>
        </authorList>
    </citation>
    <scope>NUCLEOTIDE SEQUENCE</scope>
    <source>
        <strain evidence="8">COM3</strain>
    </source>
</reference>
<dbReference type="InterPro" id="IPR005467">
    <property type="entry name" value="His_kinase_dom"/>
</dbReference>
<evidence type="ECO:0000256" key="3">
    <source>
        <dbReference type="ARBA" id="ARBA00022553"/>
    </source>
</evidence>
<protein>
    <recommendedName>
        <fullName evidence="2">histidine kinase</fullName>
        <ecNumber evidence="2">2.7.13.3</ecNumber>
    </recommendedName>
</protein>
<dbReference type="Pfam" id="PF02518">
    <property type="entry name" value="HATPase_c"/>
    <property type="match status" value="1"/>
</dbReference>
<dbReference type="PANTHER" id="PTHR43547:SF2">
    <property type="entry name" value="HYBRID SIGNAL TRANSDUCTION HISTIDINE KINASE C"/>
    <property type="match status" value="1"/>
</dbReference>
<keyword evidence="5" id="KW-0418">Kinase</keyword>
<evidence type="ECO:0000256" key="1">
    <source>
        <dbReference type="ARBA" id="ARBA00000085"/>
    </source>
</evidence>
<dbReference type="PROSITE" id="PS50109">
    <property type="entry name" value="HIS_KIN"/>
    <property type="match status" value="1"/>
</dbReference>
<dbReference type="FunFam" id="3.30.565.10:FF:000006">
    <property type="entry name" value="Sensor histidine kinase WalK"/>
    <property type="match status" value="1"/>
</dbReference>
<sequence>MHTLRCSCAYVCTRAAIPDAAMNVACFVSGGEELQQQTISLPVELVERCVPGQALLLEQEASLLLPLEIGAQAIFLVLRAHPESPWTPEDVARANRFADAVAGLFQEEGLSPNQRMRAFLGIVSHELRTPLTAVSMHLQVARGLLTKWLQEECDAQVQERLLDLSHLLTQAGSQLKLQERLVDDLQDVTRMQTNRLELRLLAGDLVRVVSESVAALQAAFPARCIQLSLAVKDELLVFMDADRITQVINNYVTNALKYGRSDGRIEVSLERRETCAYVAVRDEGPGLGAEELEKIWEWFYRSDAKALDPATQAIGGAGLGLGLAFCRRIIELHQGATGAESRPGVGSTFWFTLPLVLNAAPLDP</sequence>
<dbReference type="CDD" id="cd00082">
    <property type="entry name" value="HisKA"/>
    <property type="match status" value="1"/>
</dbReference>
<dbReference type="EC" id="2.7.13.3" evidence="2"/>
<dbReference type="InterPro" id="IPR004358">
    <property type="entry name" value="Sig_transdc_His_kin-like_C"/>
</dbReference>
<dbReference type="InterPro" id="IPR036097">
    <property type="entry name" value="HisK_dim/P_sf"/>
</dbReference>
<dbReference type="InterPro" id="IPR003594">
    <property type="entry name" value="HATPase_dom"/>
</dbReference>
<dbReference type="SUPFAM" id="SSF47384">
    <property type="entry name" value="Homodimeric domain of signal transducing histidine kinase"/>
    <property type="match status" value="1"/>
</dbReference>
<keyword evidence="6" id="KW-0902">Two-component regulatory system</keyword>
<dbReference type="InterPro" id="IPR003661">
    <property type="entry name" value="HisK_dim/P_dom"/>
</dbReference>
<keyword evidence="4" id="KW-0808">Transferase</keyword>
<organism evidence="8">
    <name type="scientific">Thermosporothrix sp. COM3</name>
    <dbReference type="NCBI Taxonomy" id="2490863"/>
    <lineage>
        <taxon>Bacteria</taxon>
        <taxon>Bacillati</taxon>
        <taxon>Chloroflexota</taxon>
        <taxon>Ktedonobacteria</taxon>
        <taxon>Ktedonobacterales</taxon>
        <taxon>Thermosporotrichaceae</taxon>
        <taxon>Thermosporothrix</taxon>
    </lineage>
</organism>
<dbReference type="Gene3D" id="1.10.287.130">
    <property type="match status" value="1"/>
</dbReference>
<evidence type="ECO:0000259" key="7">
    <source>
        <dbReference type="PROSITE" id="PS50109"/>
    </source>
</evidence>
<gene>
    <name evidence="8" type="ORF">KTC_58190</name>
</gene>
<evidence type="ECO:0000256" key="5">
    <source>
        <dbReference type="ARBA" id="ARBA00022777"/>
    </source>
</evidence>
<proteinExistence type="predicted"/>
<dbReference type="SMART" id="SM00388">
    <property type="entry name" value="HisKA"/>
    <property type="match status" value="1"/>
</dbReference>
<feature type="domain" description="Histidine kinase" evidence="7">
    <location>
        <begin position="122"/>
        <end position="357"/>
    </location>
</feature>
<evidence type="ECO:0000313" key="8">
    <source>
        <dbReference type="EMBL" id="BBH91068.1"/>
    </source>
</evidence>
<dbReference type="PANTHER" id="PTHR43547">
    <property type="entry name" value="TWO-COMPONENT HISTIDINE KINASE"/>
    <property type="match status" value="1"/>
</dbReference>
<dbReference type="GO" id="GO:0000155">
    <property type="term" value="F:phosphorelay sensor kinase activity"/>
    <property type="evidence" value="ECO:0007669"/>
    <property type="project" value="InterPro"/>
</dbReference>
<dbReference type="Gene3D" id="3.30.565.10">
    <property type="entry name" value="Histidine kinase-like ATPase, C-terminal domain"/>
    <property type="match status" value="1"/>
</dbReference>
<evidence type="ECO:0000256" key="2">
    <source>
        <dbReference type="ARBA" id="ARBA00012438"/>
    </source>
</evidence>
<dbReference type="InterPro" id="IPR036890">
    <property type="entry name" value="HATPase_C_sf"/>
</dbReference>
<keyword evidence="3" id="KW-0597">Phosphoprotein</keyword>
<accession>A0A455SU92</accession>
<evidence type="ECO:0000256" key="4">
    <source>
        <dbReference type="ARBA" id="ARBA00022679"/>
    </source>
</evidence>
<comment type="catalytic activity">
    <reaction evidence="1">
        <text>ATP + protein L-histidine = ADP + protein N-phospho-L-histidine.</text>
        <dbReference type="EC" id="2.7.13.3"/>
    </reaction>
</comment>
<evidence type="ECO:0000256" key="6">
    <source>
        <dbReference type="ARBA" id="ARBA00023012"/>
    </source>
</evidence>
<dbReference type="CDD" id="cd00075">
    <property type="entry name" value="HATPase"/>
    <property type="match status" value="1"/>
</dbReference>